<dbReference type="OrthoDB" id="9804006at2"/>
<evidence type="ECO:0000313" key="6">
    <source>
        <dbReference type="Proteomes" id="UP000320390"/>
    </source>
</evidence>
<dbReference type="Proteomes" id="UP000320390">
    <property type="component" value="Chromosome"/>
</dbReference>
<comment type="function">
    <text evidence="3">Responsible for the release of ribosomes from messenger RNA at the termination of protein biosynthesis. May increase the efficiency of translation by recycling ribosomes from one round of translation to another.</text>
</comment>
<dbReference type="Pfam" id="PF01765">
    <property type="entry name" value="RRF"/>
    <property type="match status" value="1"/>
</dbReference>
<organism evidence="5 6">
    <name type="scientific">Saltatorellus ferox</name>
    <dbReference type="NCBI Taxonomy" id="2528018"/>
    <lineage>
        <taxon>Bacteria</taxon>
        <taxon>Pseudomonadati</taxon>
        <taxon>Planctomycetota</taxon>
        <taxon>Planctomycetia</taxon>
        <taxon>Planctomycetia incertae sedis</taxon>
        <taxon>Saltatorellus</taxon>
    </lineage>
</organism>
<feature type="domain" description="Ribosome recycling factor" evidence="4">
    <location>
        <begin position="23"/>
        <end position="184"/>
    </location>
</feature>
<dbReference type="InterPro" id="IPR023584">
    <property type="entry name" value="Ribosome_recyc_fac_dom"/>
</dbReference>
<keyword evidence="3" id="KW-0963">Cytoplasm</keyword>
<evidence type="ECO:0000256" key="1">
    <source>
        <dbReference type="ARBA" id="ARBA00005912"/>
    </source>
</evidence>
<sequence length="186" mass="21001">MSYDSVLKDAESRMEKALSHSRDMLKNIRTSRASSALVEHVRVDYYGTPTPLSQVAQISVPEPRTLTIKPFDASIIKEIEKAIMKSDIGISPESDGKIIRLTMPPLSGDQRRKYAAKAKDFGEEGRVSLRNIRRDANKEADALKKDGEITEDSHKDLQDEIQKLLKVYEVKVTEVLDKKTTEILED</sequence>
<evidence type="ECO:0000259" key="4">
    <source>
        <dbReference type="Pfam" id="PF01765"/>
    </source>
</evidence>
<dbReference type="Gene3D" id="3.30.1360.40">
    <property type="match status" value="1"/>
</dbReference>
<proteinExistence type="inferred from homology"/>
<dbReference type="GO" id="GO:0005737">
    <property type="term" value="C:cytoplasm"/>
    <property type="evidence" value="ECO:0007669"/>
    <property type="project" value="UniProtKB-SubCell"/>
</dbReference>
<accession>A0A518EUV9</accession>
<dbReference type="NCBIfam" id="TIGR00496">
    <property type="entry name" value="frr"/>
    <property type="match status" value="1"/>
</dbReference>
<dbReference type="SUPFAM" id="SSF55194">
    <property type="entry name" value="Ribosome recycling factor, RRF"/>
    <property type="match status" value="1"/>
</dbReference>
<dbReference type="PANTHER" id="PTHR20982:SF3">
    <property type="entry name" value="MITOCHONDRIAL RIBOSOME RECYCLING FACTOR PSEUDO 1"/>
    <property type="match status" value="1"/>
</dbReference>
<dbReference type="EMBL" id="CP036434">
    <property type="protein sequence ID" value="QDV07880.1"/>
    <property type="molecule type" value="Genomic_DNA"/>
</dbReference>
<evidence type="ECO:0000256" key="3">
    <source>
        <dbReference type="HAMAP-Rule" id="MF_00040"/>
    </source>
</evidence>
<gene>
    <name evidence="3 5" type="primary">frr</name>
    <name evidence="5" type="ORF">Poly30_34150</name>
</gene>
<comment type="subcellular location">
    <subcellularLocation>
        <location evidence="3">Cytoplasm</location>
    </subcellularLocation>
</comment>
<comment type="similarity">
    <text evidence="1 3">Belongs to the RRF family.</text>
</comment>
<name>A0A518EUV9_9BACT</name>
<dbReference type="AlphaFoldDB" id="A0A518EUV9"/>
<dbReference type="HAMAP" id="MF_00040">
    <property type="entry name" value="RRF"/>
    <property type="match status" value="1"/>
</dbReference>
<dbReference type="Gene3D" id="1.10.132.20">
    <property type="entry name" value="Ribosome-recycling factor"/>
    <property type="match status" value="1"/>
</dbReference>
<dbReference type="FunFam" id="3.30.1360.40:FF:000001">
    <property type="entry name" value="Ribosome-recycling factor"/>
    <property type="match status" value="1"/>
</dbReference>
<reference evidence="5 6" key="1">
    <citation type="submission" date="2019-02" db="EMBL/GenBank/DDBJ databases">
        <title>Deep-cultivation of Planctomycetes and their phenomic and genomic characterization uncovers novel biology.</title>
        <authorList>
            <person name="Wiegand S."/>
            <person name="Jogler M."/>
            <person name="Boedeker C."/>
            <person name="Pinto D."/>
            <person name="Vollmers J."/>
            <person name="Rivas-Marin E."/>
            <person name="Kohn T."/>
            <person name="Peeters S.H."/>
            <person name="Heuer A."/>
            <person name="Rast P."/>
            <person name="Oberbeckmann S."/>
            <person name="Bunk B."/>
            <person name="Jeske O."/>
            <person name="Meyerdierks A."/>
            <person name="Storesund J.E."/>
            <person name="Kallscheuer N."/>
            <person name="Luecker S."/>
            <person name="Lage O.M."/>
            <person name="Pohl T."/>
            <person name="Merkel B.J."/>
            <person name="Hornburger P."/>
            <person name="Mueller R.-W."/>
            <person name="Bruemmer F."/>
            <person name="Labrenz M."/>
            <person name="Spormann A.M."/>
            <person name="Op den Camp H."/>
            <person name="Overmann J."/>
            <person name="Amann R."/>
            <person name="Jetten M.S.M."/>
            <person name="Mascher T."/>
            <person name="Medema M.H."/>
            <person name="Devos D.P."/>
            <person name="Kaster A.-K."/>
            <person name="Ovreas L."/>
            <person name="Rohde M."/>
            <person name="Galperin M.Y."/>
            <person name="Jogler C."/>
        </authorList>
    </citation>
    <scope>NUCLEOTIDE SEQUENCE [LARGE SCALE GENOMIC DNA]</scope>
    <source>
        <strain evidence="5 6">Poly30</strain>
    </source>
</reference>
<dbReference type="PANTHER" id="PTHR20982">
    <property type="entry name" value="RIBOSOME RECYCLING FACTOR"/>
    <property type="match status" value="1"/>
</dbReference>
<keyword evidence="6" id="KW-1185">Reference proteome</keyword>
<dbReference type="GO" id="GO:0006415">
    <property type="term" value="P:translational termination"/>
    <property type="evidence" value="ECO:0007669"/>
    <property type="project" value="UniProtKB-UniRule"/>
</dbReference>
<dbReference type="InterPro" id="IPR036191">
    <property type="entry name" value="RRF_sf"/>
</dbReference>
<dbReference type="InterPro" id="IPR002661">
    <property type="entry name" value="Ribosome_recyc_fac"/>
</dbReference>
<dbReference type="CDD" id="cd00520">
    <property type="entry name" value="RRF"/>
    <property type="match status" value="1"/>
</dbReference>
<evidence type="ECO:0000313" key="5">
    <source>
        <dbReference type="EMBL" id="QDV07880.1"/>
    </source>
</evidence>
<keyword evidence="2 3" id="KW-0648">Protein biosynthesis</keyword>
<dbReference type="RefSeq" id="WP_145199549.1">
    <property type="nucleotide sequence ID" value="NZ_CP036434.1"/>
</dbReference>
<dbReference type="GO" id="GO:0043023">
    <property type="term" value="F:ribosomal large subunit binding"/>
    <property type="evidence" value="ECO:0007669"/>
    <property type="project" value="TreeGrafter"/>
</dbReference>
<evidence type="ECO:0000256" key="2">
    <source>
        <dbReference type="ARBA" id="ARBA00022917"/>
    </source>
</evidence>
<protein>
    <recommendedName>
        <fullName evidence="3">Ribosome-recycling factor</fullName>
        <shortName evidence="3">RRF</shortName>
    </recommendedName>
    <alternativeName>
        <fullName evidence="3">Ribosome-releasing factor</fullName>
    </alternativeName>
</protein>